<keyword evidence="2" id="KW-0472">Membrane</keyword>
<protein>
    <recommendedName>
        <fullName evidence="5">Phosphatidate cytidylyltransferase</fullName>
    </recommendedName>
</protein>
<feature type="transmembrane region" description="Helical" evidence="2">
    <location>
        <begin position="297"/>
        <end position="318"/>
    </location>
</feature>
<reference evidence="4" key="2">
    <citation type="submission" date="2015-01" db="EMBL/GenBank/DDBJ databases">
        <title>Evolutionary Origins and Diversification of the Mycorrhizal Mutualists.</title>
        <authorList>
            <consortium name="DOE Joint Genome Institute"/>
            <consortium name="Mycorrhizal Genomics Consortium"/>
            <person name="Kohler A."/>
            <person name="Kuo A."/>
            <person name="Nagy L.G."/>
            <person name="Floudas D."/>
            <person name="Copeland A."/>
            <person name="Barry K.W."/>
            <person name="Cichocki N."/>
            <person name="Veneault-Fourrey C."/>
            <person name="LaButti K."/>
            <person name="Lindquist E.A."/>
            <person name="Lipzen A."/>
            <person name="Lundell T."/>
            <person name="Morin E."/>
            <person name="Murat C."/>
            <person name="Riley R."/>
            <person name="Ohm R."/>
            <person name="Sun H."/>
            <person name="Tunlid A."/>
            <person name="Henrissat B."/>
            <person name="Grigoriev I.V."/>
            <person name="Hibbett D.S."/>
            <person name="Martin F."/>
        </authorList>
    </citation>
    <scope>NUCLEOTIDE SEQUENCE [LARGE SCALE GENOMIC DNA]</scope>
    <source>
        <strain evidence="4">LaAM-08-1</strain>
    </source>
</reference>
<dbReference type="GO" id="GO:0005789">
    <property type="term" value="C:endoplasmic reticulum membrane"/>
    <property type="evidence" value="ECO:0007669"/>
    <property type="project" value="TreeGrafter"/>
</dbReference>
<dbReference type="GO" id="GO:0006654">
    <property type="term" value="P:phosphatidic acid biosynthetic process"/>
    <property type="evidence" value="ECO:0007669"/>
    <property type="project" value="TreeGrafter"/>
</dbReference>
<feature type="region of interest" description="Disordered" evidence="1">
    <location>
        <begin position="96"/>
        <end position="145"/>
    </location>
</feature>
<dbReference type="AlphaFoldDB" id="A0A0C9YHT9"/>
<evidence type="ECO:0000313" key="3">
    <source>
        <dbReference type="EMBL" id="KIK07558.1"/>
    </source>
</evidence>
<reference evidence="3 4" key="1">
    <citation type="submission" date="2014-04" db="EMBL/GenBank/DDBJ databases">
        <authorList>
            <consortium name="DOE Joint Genome Institute"/>
            <person name="Kuo A."/>
            <person name="Kohler A."/>
            <person name="Nagy L.G."/>
            <person name="Floudas D."/>
            <person name="Copeland A."/>
            <person name="Barry K.W."/>
            <person name="Cichocki N."/>
            <person name="Veneault-Fourrey C."/>
            <person name="LaButti K."/>
            <person name="Lindquist E.A."/>
            <person name="Lipzen A."/>
            <person name="Lundell T."/>
            <person name="Morin E."/>
            <person name="Murat C."/>
            <person name="Sun H."/>
            <person name="Tunlid A."/>
            <person name="Henrissat B."/>
            <person name="Grigoriev I.V."/>
            <person name="Hibbett D.S."/>
            <person name="Martin F."/>
            <person name="Nordberg H.P."/>
            <person name="Cantor M.N."/>
            <person name="Hua S.X."/>
        </authorList>
    </citation>
    <scope>NUCLEOTIDE SEQUENCE [LARGE SCALE GENOMIC DNA]</scope>
    <source>
        <strain evidence="3 4">LaAM-08-1</strain>
    </source>
</reference>
<dbReference type="STRING" id="1095629.A0A0C9YHT9"/>
<keyword evidence="4" id="KW-1185">Reference proteome</keyword>
<dbReference type="HOGENOM" id="CLU_031477_1_1_1"/>
<feature type="region of interest" description="Disordered" evidence="1">
    <location>
        <begin position="1"/>
        <end position="67"/>
    </location>
</feature>
<feature type="transmembrane region" description="Helical" evidence="2">
    <location>
        <begin position="377"/>
        <end position="401"/>
    </location>
</feature>
<dbReference type="EMBL" id="KN838546">
    <property type="protein sequence ID" value="KIK07558.1"/>
    <property type="molecule type" value="Genomic_DNA"/>
</dbReference>
<feature type="compositionally biased region" description="Polar residues" evidence="1">
    <location>
        <begin position="127"/>
        <end position="136"/>
    </location>
</feature>
<accession>A0A0C9YHT9</accession>
<gene>
    <name evidence="3" type="ORF">K443DRAFT_673152</name>
</gene>
<dbReference type="Proteomes" id="UP000054477">
    <property type="component" value="Unassembled WGS sequence"/>
</dbReference>
<feature type="transmembrane region" description="Helical" evidence="2">
    <location>
        <begin position="346"/>
        <end position="365"/>
    </location>
</feature>
<proteinExistence type="predicted"/>
<dbReference type="OrthoDB" id="5673at2759"/>
<evidence type="ECO:0000256" key="1">
    <source>
        <dbReference type="SAM" id="MobiDB-lite"/>
    </source>
</evidence>
<dbReference type="GO" id="GO:0004143">
    <property type="term" value="F:ATP-dependent diacylglycerol kinase activity"/>
    <property type="evidence" value="ECO:0007669"/>
    <property type="project" value="InterPro"/>
</dbReference>
<evidence type="ECO:0000256" key="2">
    <source>
        <dbReference type="SAM" id="Phobius"/>
    </source>
</evidence>
<dbReference type="PANTHER" id="PTHR31303:SF1">
    <property type="entry name" value="CTP-DEPENDENT DIACYLGLYCEROL KINASE 1"/>
    <property type="match status" value="1"/>
</dbReference>
<organism evidence="3 4">
    <name type="scientific">Laccaria amethystina LaAM-08-1</name>
    <dbReference type="NCBI Taxonomy" id="1095629"/>
    <lineage>
        <taxon>Eukaryota</taxon>
        <taxon>Fungi</taxon>
        <taxon>Dikarya</taxon>
        <taxon>Basidiomycota</taxon>
        <taxon>Agaricomycotina</taxon>
        <taxon>Agaricomycetes</taxon>
        <taxon>Agaricomycetidae</taxon>
        <taxon>Agaricales</taxon>
        <taxon>Agaricineae</taxon>
        <taxon>Hydnangiaceae</taxon>
        <taxon>Laccaria</taxon>
    </lineage>
</organism>
<feature type="compositionally biased region" description="Basic and acidic residues" evidence="1">
    <location>
        <begin position="101"/>
        <end position="118"/>
    </location>
</feature>
<dbReference type="PANTHER" id="PTHR31303">
    <property type="entry name" value="CTP-DEPENDENT DIACYLGLYCEROL KINASE 1"/>
    <property type="match status" value="1"/>
</dbReference>
<feature type="compositionally biased region" description="Low complexity" evidence="1">
    <location>
        <begin position="37"/>
        <end position="56"/>
    </location>
</feature>
<feature type="compositionally biased region" description="Basic residues" evidence="1">
    <location>
        <begin position="27"/>
        <end position="36"/>
    </location>
</feature>
<keyword evidence="2" id="KW-0812">Transmembrane</keyword>
<evidence type="ECO:0008006" key="5">
    <source>
        <dbReference type="Google" id="ProtNLM"/>
    </source>
</evidence>
<evidence type="ECO:0000313" key="4">
    <source>
        <dbReference type="Proteomes" id="UP000054477"/>
    </source>
</evidence>
<sequence>MTRTPPQPDTATGIAHDTFPTPTAAPPRRRRRRSRAARSPSLTRSTTSSSKRSPSPIVSFSPSGENAKGVKNITRKVIKTLEGLGHLDVVDMVTYEEGDEEERRHDRGVEKIEKRDLRSAGAKPETNGHSHSHLTTVNGNGNGAVDGGSVDKTKKLDLEIPRKALHASIGFFTLYLYVSESDARKITLALWTALAIIVPADMLRFRSQRFERTYERFLGFLMRESEKNSTNGVVWYILGVNFVLSLYPQDVATVAILILSWADTAASTFGRLYGSSTSRLPARLPILRLPLAPRKSVAGFTAASITGALIAVGFWSLVAPFRNGGRDVTWALEGGVRAAGQHLGGGGWAGLALIGLVAGVVSGVAEALDLGSLDDNLTLPIISGGCILGFLKLLGMVTSWFS</sequence>
<keyword evidence="2" id="KW-1133">Transmembrane helix</keyword>
<name>A0A0C9YHT9_9AGAR</name>
<dbReference type="InterPro" id="IPR037997">
    <property type="entry name" value="Dgk1-like"/>
</dbReference>